<reference evidence="2" key="1">
    <citation type="submission" date="2021-03" db="EMBL/GenBank/DDBJ databases">
        <authorList>
            <person name="Kanchanasin P."/>
            <person name="Saeng-In P."/>
            <person name="Phongsopitanun W."/>
            <person name="Yuki M."/>
            <person name="Kudo T."/>
            <person name="Ohkuma M."/>
            <person name="Tanasupawat S."/>
        </authorList>
    </citation>
    <scope>NUCLEOTIDE SEQUENCE</scope>
    <source>
        <strain evidence="2">GKU 128</strain>
    </source>
</reference>
<feature type="coiled-coil region" evidence="1">
    <location>
        <begin position="58"/>
        <end position="99"/>
    </location>
</feature>
<keyword evidence="3" id="KW-1185">Reference proteome</keyword>
<name>A0A939T1C4_9ACTN</name>
<sequence>MSGSWFEVRPQSLLQAEAGAGAVGGRVQSSVGSAKNGSHGAISIHAGWESSAALQQCLTAWEARLQALSSEIKQLQTGLGSASREYSEAERKAAALAEHVAGELREGRG</sequence>
<dbReference type="RefSeq" id="WP_208254867.1">
    <property type="nucleotide sequence ID" value="NZ_JAGEOJ010000003.1"/>
</dbReference>
<organism evidence="2 3">
    <name type="scientific">Actinomadura barringtoniae</name>
    <dbReference type="NCBI Taxonomy" id="1427535"/>
    <lineage>
        <taxon>Bacteria</taxon>
        <taxon>Bacillati</taxon>
        <taxon>Actinomycetota</taxon>
        <taxon>Actinomycetes</taxon>
        <taxon>Streptosporangiales</taxon>
        <taxon>Thermomonosporaceae</taxon>
        <taxon>Actinomadura</taxon>
    </lineage>
</organism>
<dbReference type="Proteomes" id="UP000669179">
    <property type="component" value="Unassembled WGS sequence"/>
</dbReference>
<evidence type="ECO:0000313" key="3">
    <source>
        <dbReference type="Proteomes" id="UP000669179"/>
    </source>
</evidence>
<dbReference type="EMBL" id="JAGEOJ010000003">
    <property type="protein sequence ID" value="MBO2447276.1"/>
    <property type="molecule type" value="Genomic_DNA"/>
</dbReference>
<dbReference type="AlphaFoldDB" id="A0A939T1C4"/>
<proteinExistence type="predicted"/>
<evidence type="ECO:0000313" key="2">
    <source>
        <dbReference type="EMBL" id="MBO2447276.1"/>
    </source>
</evidence>
<evidence type="ECO:0000256" key="1">
    <source>
        <dbReference type="SAM" id="Coils"/>
    </source>
</evidence>
<dbReference type="Gene3D" id="1.10.287.1060">
    <property type="entry name" value="ESAT-6-like"/>
    <property type="match status" value="1"/>
</dbReference>
<keyword evidence="1" id="KW-0175">Coiled coil</keyword>
<accession>A0A939T1C4</accession>
<gene>
    <name evidence="2" type="ORF">J4573_09285</name>
</gene>
<comment type="caution">
    <text evidence="2">The sequence shown here is derived from an EMBL/GenBank/DDBJ whole genome shotgun (WGS) entry which is preliminary data.</text>
</comment>
<protein>
    <submittedName>
        <fullName evidence="2">Uncharacterized protein</fullName>
    </submittedName>
</protein>